<dbReference type="PANTHER" id="PTHR10997:SF9">
    <property type="entry name" value="IMPORTIN-9"/>
    <property type="match status" value="1"/>
</dbReference>
<dbReference type="SUPFAM" id="SSF48371">
    <property type="entry name" value="ARM repeat"/>
    <property type="match status" value="1"/>
</dbReference>
<protein>
    <submittedName>
        <fullName evidence="1">Importin 9</fullName>
    </submittedName>
</protein>
<organism evidence="1 2">
    <name type="scientific">Xenoophorus captivus</name>
    <dbReference type="NCBI Taxonomy" id="1517983"/>
    <lineage>
        <taxon>Eukaryota</taxon>
        <taxon>Metazoa</taxon>
        <taxon>Chordata</taxon>
        <taxon>Craniata</taxon>
        <taxon>Vertebrata</taxon>
        <taxon>Euteleostomi</taxon>
        <taxon>Actinopterygii</taxon>
        <taxon>Neopterygii</taxon>
        <taxon>Teleostei</taxon>
        <taxon>Neoteleostei</taxon>
        <taxon>Acanthomorphata</taxon>
        <taxon>Ovalentaria</taxon>
        <taxon>Atherinomorphae</taxon>
        <taxon>Cyprinodontiformes</taxon>
        <taxon>Goodeidae</taxon>
        <taxon>Xenoophorus</taxon>
    </lineage>
</organism>
<reference evidence="1 2" key="1">
    <citation type="submission" date="2021-06" db="EMBL/GenBank/DDBJ databases">
        <authorList>
            <person name="Palmer J.M."/>
        </authorList>
    </citation>
    <scope>NUCLEOTIDE SEQUENCE [LARGE SCALE GENOMIC DNA]</scope>
    <source>
        <strain evidence="1 2">XC_2019</strain>
        <tissue evidence="1">Muscle</tissue>
    </source>
</reference>
<evidence type="ECO:0000313" key="1">
    <source>
        <dbReference type="EMBL" id="MEQ2219496.1"/>
    </source>
</evidence>
<dbReference type="PANTHER" id="PTHR10997">
    <property type="entry name" value="IMPORTIN-7, 8, 11"/>
    <property type="match status" value="1"/>
</dbReference>
<feature type="non-terminal residue" evidence="1">
    <location>
        <position position="1"/>
    </location>
</feature>
<dbReference type="InterPro" id="IPR011989">
    <property type="entry name" value="ARM-like"/>
</dbReference>
<proteinExistence type="predicted"/>
<dbReference type="Proteomes" id="UP001434883">
    <property type="component" value="Unassembled WGS sequence"/>
</dbReference>
<gene>
    <name evidence="1" type="primary">IPO9_2</name>
    <name evidence="1" type="ORF">XENOCAPTIV_018797</name>
</gene>
<evidence type="ECO:0000313" key="2">
    <source>
        <dbReference type="Proteomes" id="UP001434883"/>
    </source>
</evidence>
<name>A0ABV0SGD4_9TELE</name>
<dbReference type="InterPro" id="IPR016024">
    <property type="entry name" value="ARM-type_fold"/>
</dbReference>
<comment type="caution">
    <text evidence="1">The sequence shown here is derived from an EMBL/GenBank/DDBJ whole genome shotgun (WGS) entry which is preliminary data.</text>
</comment>
<keyword evidence="2" id="KW-1185">Reference proteome</keyword>
<accession>A0ABV0SGD4</accession>
<sequence length="287" mass="31684">LSESTHILQPFLPSVLEGLVQLAAQFSSEVLTLVMETLCIVCTVDPAFTTSAENKICPLTIAIFLKYNNGAPCPFFFFSSDPVVAALAQDIFKELAQIEGCQGPMQMRLIPTLISIMQAPPDKIPSGLCATSIDILATVVRNTKPPLSELLVCQAFPCLRAYVSVALEQIAQWRDEQGNSGLWYVMQVVNQLLDPRTSESTAVFVGRLVSTLISRAGTELGDQLDHILRAILSKMQQAEALSVMQVGRRDESYRTSWLREKKSTAQKLAFALAPNLPKVKRKYFLFS</sequence>
<dbReference type="EMBL" id="JAHRIN010079577">
    <property type="protein sequence ID" value="MEQ2219496.1"/>
    <property type="molecule type" value="Genomic_DNA"/>
</dbReference>
<dbReference type="Gene3D" id="1.25.10.10">
    <property type="entry name" value="Leucine-rich Repeat Variant"/>
    <property type="match status" value="1"/>
</dbReference>